<evidence type="ECO:0008006" key="4">
    <source>
        <dbReference type="Google" id="ProtNLM"/>
    </source>
</evidence>
<evidence type="ECO:0000313" key="2">
    <source>
        <dbReference type="EMBL" id="WRL46511.1"/>
    </source>
</evidence>
<name>A0ABZ1APQ7_AROEV</name>
<gene>
    <name evidence="2" type="ORF">U5817_00275</name>
</gene>
<sequence>MKGRAAAGIAAGFGIATHAWVRRLAWPALALALFAAAPARAEDLAALSAAPAAVSAADTRPAVVVLWTPGCLACRKSLGELERFAAGATREGVVLRTLVPADEYEAARWMLADRGIVLHLAVAEDVLDAPTRRLLFDTPLAYAIDRDGKVAAARGGLLRLRLLEELGKAAQGGD</sequence>
<dbReference type="EMBL" id="CP141259">
    <property type="protein sequence ID" value="WRL46511.1"/>
    <property type="molecule type" value="Genomic_DNA"/>
</dbReference>
<protein>
    <recommendedName>
        <fullName evidence="4">Thioredoxin domain-containing protein</fullName>
    </recommendedName>
</protein>
<organism evidence="2 3">
    <name type="scientific">Aromatoleum evansii</name>
    <name type="common">Azoarcus evansii</name>
    <dbReference type="NCBI Taxonomy" id="59406"/>
    <lineage>
        <taxon>Bacteria</taxon>
        <taxon>Pseudomonadati</taxon>
        <taxon>Pseudomonadota</taxon>
        <taxon>Betaproteobacteria</taxon>
        <taxon>Rhodocyclales</taxon>
        <taxon>Rhodocyclaceae</taxon>
        <taxon>Aromatoleum</taxon>
    </lineage>
</organism>
<keyword evidence="3" id="KW-1185">Reference proteome</keyword>
<evidence type="ECO:0000256" key="1">
    <source>
        <dbReference type="ARBA" id="ARBA00023284"/>
    </source>
</evidence>
<dbReference type="Proteomes" id="UP001626593">
    <property type="component" value="Chromosome"/>
</dbReference>
<dbReference type="Gene3D" id="3.40.30.10">
    <property type="entry name" value="Glutaredoxin"/>
    <property type="match status" value="1"/>
</dbReference>
<dbReference type="PROSITE" id="PS00194">
    <property type="entry name" value="THIOREDOXIN_1"/>
    <property type="match status" value="1"/>
</dbReference>
<dbReference type="RefSeq" id="WP_407279306.1">
    <property type="nucleotide sequence ID" value="NZ_CP141259.1"/>
</dbReference>
<dbReference type="SUPFAM" id="SSF52833">
    <property type="entry name" value="Thioredoxin-like"/>
    <property type="match status" value="1"/>
</dbReference>
<dbReference type="InterPro" id="IPR017937">
    <property type="entry name" value="Thioredoxin_CS"/>
</dbReference>
<reference evidence="2 3" key="1">
    <citation type="submission" date="2023-12" db="EMBL/GenBank/DDBJ databases">
        <title>A. evansii MAY27, complete genome.</title>
        <authorList>
            <person name="Wang Y."/>
        </authorList>
    </citation>
    <scope>NUCLEOTIDE SEQUENCE [LARGE SCALE GENOMIC DNA]</scope>
    <source>
        <strain evidence="2 3">MAY27</strain>
    </source>
</reference>
<accession>A0ABZ1APQ7</accession>
<dbReference type="InterPro" id="IPR036249">
    <property type="entry name" value="Thioredoxin-like_sf"/>
</dbReference>
<evidence type="ECO:0000313" key="3">
    <source>
        <dbReference type="Proteomes" id="UP001626593"/>
    </source>
</evidence>
<proteinExistence type="predicted"/>
<keyword evidence="1" id="KW-0676">Redox-active center</keyword>